<evidence type="ECO:0000256" key="3">
    <source>
        <dbReference type="ARBA" id="ARBA00022679"/>
    </source>
</evidence>
<dbReference type="Gene3D" id="3.90.550.10">
    <property type="entry name" value="Spore Coat Polysaccharide Biosynthesis Protein SpsA, Chain A"/>
    <property type="match status" value="1"/>
</dbReference>
<dbReference type="PANTHER" id="PTHR31306:SF4">
    <property type="entry name" value="ALPHA-1,2-GALACTOSYLTRANSFERASE"/>
    <property type="match status" value="1"/>
</dbReference>
<dbReference type="AlphaFoldDB" id="A0A812SBE6"/>
<evidence type="ECO:0000256" key="1">
    <source>
        <dbReference type="ARBA" id="ARBA00005664"/>
    </source>
</evidence>
<proteinExistence type="inferred from homology"/>
<keyword evidence="3" id="KW-0808">Transferase</keyword>
<dbReference type="OrthoDB" id="416496at2759"/>
<organism evidence="4 5">
    <name type="scientific">Symbiodinium natans</name>
    <dbReference type="NCBI Taxonomy" id="878477"/>
    <lineage>
        <taxon>Eukaryota</taxon>
        <taxon>Sar</taxon>
        <taxon>Alveolata</taxon>
        <taxon>Dinophyceae</taxon>
        <taxon>Suessiales</taxon>
        <taxon>Symbiodiniaceae</taxon>
        <taxon>Symbiodinium</taxon>
    </lineage>
</organism>
<dbReference type="InterPro" id="IPR008630">
    <property type="entry name" value="Glyco_trans_34"/>
</dbReference>
<dbReference type="Proteomes" id="UP000604046">
    <property type="component" value="Unassembled WGS sequence"/>
</dbReference>
<gene>
    <name evidence="4" type="ORF">SNAT2548_LOCUS26504</name>
</gene>
<keyword evidence="2" id="KW-0328">Glycosyltransferase</keyword>
<dbReference type="EMBL" id="CAJNDS010002434">
    <property type="protein sequence ID" value="CAE7471988.1"/>
    <property type="molecule type" value="Genomic_DNA"/>
</dbReference>
<sequence>MPSSLETRHTWQVPPDVTLVERAVLDLNERDLWQGQNLDANSLLALRCLSEDQAMDLVGALYSKGSGKGGVGVSISNPNNYLQAAVAKIIRDGGTSGGMNFTGNQTRQKAAELGLSLEDQTLQVLARLPLRSSVQLLQSAVAAQAEGADPNSVIVAEAQGMSGELDAGDLSCMAWHIIGTYRAHLLIDQSVPEWFPTGLFGTLGAQTRKKNGQGTGLLAQEAARGRPGEVSQPEPLKSCVRRVRIELIWPTSSQGSVYLFLAVLFAAKVPRRCQEQTAIARTFNEERFEEWEDRLKHERAKAKVEERKQIIVAADIAQAVVFAEEAGQAMGSNGRSWDARAVAPLLASACSDLQHDVSWDNESTSDGASDSDEVMLLSLRGTLAHVVLESKRFTLMAADWLPMLAKGRLQEMSVDDCALPVLPTAGELGQHIQLLENTSDGAAQALCWQLALFRQVVLGIAGASGEQLSDFTCELLRMGQRISSSAVQAGQPRRGRALLQLGAPIRTMALSRALFRSPTATPFVAVWLPENFTAESTLRFLKFEAGSGVRFVDLKLAALAMAQLFMRKDDACLALQYSRHIAALLPYGGCRFKLRLDLTFSNLVVTEDVLMRCRLLGNAWSTLSTKYAAKLRELHVQYGLKEKEWQIAPSRGRVVVHSLCDSSFAGGNLENITFNITEHNHKSYAGRWGYEYTMHQQTPLAEQEPQFGKLQIAIDALRHEEPPDWFLWLDCDALVANRSISVESLIRTYQLSEKVFVVAEEVSGINSGVFLVKGGKERRGLQFLEEAMQSDWRFVWDQTMLFQQMAQESDLLGATLCETETWSDFQWAMNLYGEGSALQWGASAWKPGDFILHLAGCPLMEPECHGTFQQIAAWVEAHN</sequence>
<protein>
    <submittedName>
        <fullName evidence="4">Uncharacterized protein</fullName>
    </submittedName>
</protein>
<comment type="similarity">
    <text evidence="1">Belongs to the glycosyltransferase 34 family.</text>
</comment>
<dbReference type="GO" id="GO:0000139">
    <property type="term" value="C:Golgi membrane"/>
    <property type="evidence" value="ECO:0007669"/>
    <property type="project" value="TreeGrafter"/>
</dbReference>
<evidence type="ECO:0000256" key="2">
    <source>
        <dbReference type="ARBA" id="ARBA00022676"/>
    </source>
</evidence>
<accession>A0A812SBE6</accession>
<reference evidence="4" key="1">
    <citation type="submission" date="2021-02" db="EMBL/GenBank/DDBJ databases">
        <authorList>
            <person name="Dougan E. K."/>
            <person name="Rhodes N."/>
            <person name="Thang M."/>
            <person name="Chan C."/>
        </authorList>
    </citation>
    <scope>NUCLEOTIDE SEQUENCE</scope>
</reference>
<dbReference type="InterPro" id="IPR029044">
    <property type="entry name" value="Nucleotide-diphossugar_trans"/>
</dbReference>
<name>A0A812SBE6_9DINO</name>
<dbReference type="PANTHER" id="PTHR31306">
    <property type="entry name" value="ALPHA-1,6-MANNOSYLTRANSFERASE MNN11-RELATED"/>
    <property type="match status" value="1"/>
</dbReference>
<dbReference type="Pfam" id="PF05637">
    <property type="entry name" value="Glyco_transf_34"/>
    <property type="match status" value="1"/>
</dbReference>
<evidence type="ECO:0000313" key="4">
    <source>
        <dbReference type="EMBL" id="CAE7471988.1"/>
    </source>
</evidence>
<comment type="caution">
    <text evidence="4">The sequence shown here is derived from an EMBL/GenBank/DDBJ whole genome shotgun (WGS) entry which is preliminary data.</text>
</comment>
<dbReference type="GO" id="GO:0016757">
    <property type="term" value="F:glycosyltransferase activity"/>
    <property type="evidence" value="ECO:0007669"/>
    <property type="project" value="UniProtKB-KW"/>
</dbReference>
<dbReference type="GO" id="GO:0006487">
    <property type="term" value="P:protein N-linked glycosylation"/>
    <property type="evidence" value="ECO:0007669"/>
    <property type="project" value="TreeGrafter"/>
</dbReference>
<evidence type="ECO:0000313" key="5">
    <source>
        <dbReference type="Proteomes" id="UP000604046"/>
    </source>
</evidence>
<keyword evidence="5" id="KW-1185">Reference proteome</keyword>